<protein>
    <submittedName>
        <fullName evidence="1">Uncharacterized protein</fullName>
    </submittedName>
</protein>
<sequence length="99" mass="11951">TREYFKNTNPQLWSYHGFLEAVVKPIAHTLCSDTRKNNEIFEKDLSISRQQAAARLLRKDDDKAIQQFWDNLKQEKERKREVLQKKVFFLSRILEIKRN</sequence>
<name>A0A433DE03_9FUNG</name>
<keyword evidence="2" id="KW-1185">Reference proteome</keyword>
<evidence type="ECO:0000313" key="2">
    <source>
        <dbReference type="Proteomes" id="UP000268093"/>
    </source>
</evidence>
<reference evidence="1 2" key="1">
    <citation type="journal article" date="2018" name="New Phytol.">
        <title>Phylogenomics of Endogonaceae and evolution of mycorrhizas within Mucoromycota.</title>
        <authorList>
            <person name="Chang Y."/>
            <person name="Desiro A."/>
            <person name="Na H."/>
            <person name="Sandor L."/>
            <person name="Lipzen A."/>
            <person name="Clum A."/>
            <person name="Barry K."/>
            <person name="Grigoriev I.V."/>
            <person name="Martin F.M."/>
            <person name="Stajich J.E."/>
            <person name="Smith M.E."/>
            <person name="Bonito G."/>
            <person name="Spatafora J.W."/>
        </authorList>
    </citation>
    <scope>NUCLEOTIDE SEQUENCE [LARGE SCALE GENOMIC DNA]</scope>
    <source>
        <strain evidence="1 2">GMNB39</strain>
    </source>
</reference>
<proteinExistence type="predicted"/>
<organism evidence="1 2">
    <name type="scientific">Jimgerdemannia flammicorona</name>
    <dbReference type="NCBI Taxonomy" id="994334"/>
    <lineage>
        <taxon>Eukaryota</taxon>
        <taxon>Fungi</taxon>
        <taxon>Fungi incertae sedis</taxon>
        <taxon>Mucoromycota</taxon>
        <taxon>Mucoromycotina</taxon>
        <taxon>Endogonomycetes</taxon>
        <taxon>Endogonales</taxon>
        <taxon>Endogonaceae</taxon>
        <taxon>Jimgerdemannia</taxon>
    </lineage>
</organism>
<dbReference type="EMBL" id="RBNI01002666">
    <property type="protein sequence ID" value="RUP49044.1"/>
    <property type="molecule type" value="Genomic_DNA"/>
</dbReference>
<accession>A0A433DE03</accession>
<comment type="caution">
    <text evidence="1">The sequence shown here is derived from an EMBL/GenBank/DDBJ whole genome shotgun (WGS) entry which is preliminary data.</text>
</comment>
<feature type="non-terminal residue" evidence="1">
    <location>
        <position position="99"/>
    </location>
</feature>
<feature type="non-terminal residue" evidence="1">
    <location>
        <position position="1"/>
    </location>
</feature>
<evidence type="ECO:0000313" key="1">
    <source>
        <dbReference type="EMBL" id="RUP49044.1"/>
    </source>
</evidence>
<dbReference type="AlphaFoldDB" id="A0A433DE03"/>
<dbReference type="Proteomes" id="UP000268093">
    <property type="component" value="Unassembled WGS sequence"/>
</dbReference>
<gene>
    <name evidence="1" type="ORF">BC936DRAFT_143402</name>
</gene>